<name>A0A8J7R242_9HYPH</name>
<evidence type="ECO:0000313" key="3">
    <source>
        <dbReference type="Proteomes" id="UP000666240"/>
    </source>
</evidence>
<accession>A0A8J7R242</accession>
<dbReference type="Proteomes" id="UP000666240">
    <property type="component" value="Unassembled WGS sequence"/>
</dbReference>
<dbReference type="Pfam" id="PF10098">
    <property type="entry name" value="DUF2336"/>
    <property type="match status" value="1"/>
</dbReference>
<comment type="caution">
    <text evidence="2">The sequence shown here is derived from an EMBL/GenBank/DDBJ whole genome shotgun (WGS) entry which is preliminary data.</text>
</comment>
<dbReference type="EMBL" id="JAGIYY010000002">
    <property type="protein sequence ID" value="MBP0438886.1"/>
    <property type="molecule type" value="Genomic_DNA"/>
</dbReference>
<dbReference type="AlphaFoldDB" id="A0A8J7R242"/>
<dbReference type="InterPro" id="IPR019285">
    <property type="entry name" value="DUF2336"/>
</dbReference>
<feature type="region of interest" description="Disordered" evidence="1">
    <location>
        <begin position="133"/>
        <end position="153"/>
    </location>
</feature>
<proteinExistence type="predicted"/>
<evidence type="ECO:0000256" key="1">
    <source>
        <dbReference type="SAM" id="MobiDB-lite"/>
    </source>
</evidence>
<gene>
    <name evidence="2" type="ORF">J5Y06_09520</name>
</gene>
<dbReference type="RefSeq" id="WP_209334890.1">
    <property type="nucleotide sequence ID" value="NZ_JAGIYY010000002.1"/>
</dbReference>
<reference evidence="2" key="1">
    <citation type="submission" date="2021-03" db="EMBL/GenBank/DDBJ databases">
        <title>Genome sequencing and assembly of Tianweitania sediminis.</title>
        <authorList>
            <person name="Chhetri G."/>
        </authorList>
    </citation>
    <scope>NUCLEOTIDE SEQUENCE</scope>
    <source>
        <strain evidence="2">Z8</strain>
    </source>
</reference>
<protein>
    <submittedName>
        <fullName evidence="2">DUF2336 domain-containing protein</fullName>
    </submittedName>
</protein>
<organism evidence="2 3">
    <name type="scientific">Tianweitania sediminis</name>
    <dbReference type="NCBI Taxonomy" id="1502156"/>
    <lineage>
        <taxon>Bacteria</taxon>
        <taxon>Pseudomonadati</taxon>
        <taxon>Pseudomonadota</taxon>
        <taxon>Alphaproteobacteria</taxon>
        <taxon>Hyphomicrobiales</taxon>
        <taxon>Phyllobacteriaceae</taxon>
        <taxon>Tianweitania</taxon>
    </lineage>
</organism>
<keyword evidence="3" id="KW-1185">Reference proteome</keyword>
<evidence type="ECO:0000313" key="2">
    <source>
        <dbReference type="EMBL" id="MBP0438886.1"/>
    </source>
</evidence>
<sequence>MSQEFRQLARKQETGRSDRLFRAAISAFCALTRPSRRDIVQLEDLCLQLYDAVSAETLRYVSAVLSECAVAPAGIVRRLADEAIEIAAPLLLKSQALTEVDLVAIIGRHGASHARVVAQRSRLTPPVASVVERVRSSGEPGTRGENNEGQAAAETREILRGMMRPSRTRAEGDAEAAMDAVYEKLRSTALTGSLPFFQTALADVLEIEYRQARSIVAGANKQDLLRILKALGLTQEQAFLLTSAVRPQDFGHGQAIRAFLSAFEAISADEAVSAVRLYQADAVYSGVTQHLAGNGNLAKAPTRRSVQAA</sequence>